<name>A0A6A5T6C2_9PLEO</name>
<evidence type="ECO:0000256" key="4">
    <source>
        <dbReference type="ARBA" id="ARBA00022989"/>
    </source>
</evidence>
<gene>
    <name evidence="7" type="ORF">CC80DRAFT_556597</name>
</gene>
<accession>A0A6A5T6C2</accession>
<protein>
    <recommendedName>
        <fullName evidence="9">MFS general substrate transporter</fullName>
    </recommendedName>
</protein>
<evidence type="ECO:0000256" key="5">
    <source>
        <dbReference type="ARBA" id="ARBA00023136"/>
    </source>
</evidence>
<evidence type="ECO:0000313" key="7">
    <source>
        <dbReference type="EMBL" id="KAF1948183.1"/>
    </source>
</evidence>
<proteinExistence type="predicted"/>
<dbReference type="InterPro" id="IPR036259">
    <property type="entry name" value="MFS_trans_sf"/>
</dbReference>
<evidence type="ECO:0000313" key="8">
    <source>
        <dbReference type="Proteomes" id="UP000800035"/>
    </source>
</evidence>
<keyword evidence="2" id="KW-0813">Transport</keyword>
<dbReference type="AlphaFoldDB" id="A0A6A5T6C2"/>
<dbReference type="PANTHER" id="PTHR43791:SF35">
    <property type="entry name" value="MAJOR FACILITATOR SUPERFAMILY (MFS) PROFILE DOMAIN-CONTAINING PROTEIN"/>
    <property type="match status" value="1"/>
</dbReference>
<evidence type="ECO:0000256" key="6">
    <source>
        <dbReference type="SAM" id="Phobius"/>
    </source>
</evidence>
<dbReference type="EMBL" id="ML977071">
    <property type="protein sequence ID" value="KAF1948183.1"/>
    <property type="molecule type" value="Genomic_DNA"/>
</dbReference>
<keyword evidence="5 6" id="KW-0472">Membrane</keyword>
<organism evidence="7 8">
    <name type="scientific">Byssothecium circinans</name>
    <dbReference type="NCBI Taxonomy" id="147558"/>
    <lineage>
        <taxon>Eukaryota</taxon>
        <taxon>Fungi</taxon>
        <taxon>Dikarya</taxon>
        <taxon>Ascomycota</taxon>
        <taxon>Pezizomycotina</taxon>
        <taxon>Dothideomycetes</taxon>
        <taxon>Pleosporomycetidae</taxon>
        <taxon>Pleosporales</taxon>
        <taxon>Massarineae</taxon>
        <taxon>Massarinaceae</taxon>
        <taxon>Byssothecium</taxon>
    </lineage>
</organism>
<keyword evidence="3 6" id="KW-0812">Transmembrane</keyword>
<sequence length="123" mass="13878">MLGRYAGDTTWTPEEEKKLNLRLDRKLIRLLTITYRLQYYDKAMLSQAALFVLREDLHLNVGDRCSFSAGILYLGFIVGSYPAILLAQRIPTARVASALLSRFPGVWHLANVHVGGRKMVQGT</sequence>
<comment type="subcellular location">
    <subcellularLocation>
        <location evidence="1">Membrane</location>
        <topology evidence="1">Multi-pass membrane protein</topology>
    </subcellularLocation>
</comment>
<evidence type="ECO:0000256" key="3">
    <source>
        <dbReference type="ARBA" id="ARBA00022692"/>
    </source>
</evidence>
<dbReference type="PANTHER" id="PTHR43791">
    <property type="entry name" value="PERMEASE-RELATED"/>
    <property type="match status" value="1"/>
</dbReference>
<dbReference type="GO" id="GO:0016020">
    <property type="term" value="C:membrane"/>
    <property type="evidence" value="ECO:0007669"/>
    <property type="project" value="UniProtKB-SubCell"/>
</dbReference>
<evidence type="ECO:0008006" key="9">
    <source>
        <dbReference type="Google" id="ProtNLM"/>
    </source>
</evidence>
<evidence type="ECO:0000256" key="2">
    <source>
        <dbReference type="ARBA" id="ARBA00022448"/>
    </source>
</evidence>
<dbReference type="OrthoDB" id="6730379at2759"/>
<keyword evidence="8" id="KW-1185">Reference proteome</keyword>
<evidence type="ECO:0000256" key="1">
    <source>
        <dbReference type="ARBA" id="ARBA00004141"/>
    </source>
</evidence>
<dbReference type="Proteomes" id="UP000800035">
    <property type="component" value="Unassembled WGS sequence"/>
</dbReference>
<dbReference type="GO" id="GO:0022857">
    <property type="term" value="F:transmembrane transporter activity"/>
    <property type="evidence" value="ECO:0007669"/>
    <property type="project" value="TreeGrafter"/>
</dbReference>
<feature type="transmembrane region" description="Helical" evidence="6">
    <location>
        <begin position="67"/>
        <end position="87"/>
    </location>
</feature>
<reference evidence="7" key="1">
    <citation type="journal article" date="2020" name="Stud. Mycol.">
        <title>101 Dothideomycetes genomes: a test case for predicting lifestyles and emergence of pathogens.</title>
        <authorList>
            <person name="Haridas S."/>
            <person name="Albert R."/>
            <person name="Binder M."/>
            <person name="Bloem J."/>
            <person name="Labutti K."/>
            <person name="Salamov A."/>
            <person name="Andreopoulos B."/>
            <person name="Baker S."/>
            <person name="Barry K."/>
            <person name="Bills G."/>
            <person name="Bluhm B."/>
            <person name="Cannon C."/>
            <person name="Castanera R."/>
            <person name="Culley D."/>
            <person name="Daum C."/>
            <person name="Ezra D."/>
            <person name="Gonzalez J."/>
            <person name="Henrissat B."/>
            <person name="Kuo A."/>
            <person name="Liang C."/>
            <person name="Lipzen A."/>
            <person name="Lutzoni F."/>
            <person name="Magnuson J."/>
            <person name="Mondo S."/>
            <person name="Nolan M."/>
            <person name="Ohm R."/>
            <person name="Pangilinan J."/>
            <person name="Park H.-J."/>
            <person name="Ramirez L."/>
            <person name="Alfaro M."/>
            <person name="Sun H."/>
            <person name="Tritt A."/>
            <person name="Yoshinaga Y."/>
            <person name="Zwiers L.-H."/>
            <person name="Turgeon B."/>
            <person name="Goodwin S."/>
            <person name="Spatafora J."/>
            <person name="Crous P."/>
            <person name="Grigoriev I."/>
        </authorList>
    </citation>
    <scope>NUCLEOTIDE SEQUENCE</scope>
    <source>
        <strain evidence="7">CBS 675.92</strain>
    </source>
</reference>
<dbReference type="SUPFAM" id="SSF103473">
    <property type="entry name" value="MFS general substrate transporter"/>
    <property type="match status" value="1"/>
</dbReference>
<keyword evidence="4 6" id="KW-1133">Transmembrane helix</keyword>